<protein>
    <submittedName>
        <fullName evidence="2">Uncharacterized protein</fullName>
    </submittedName>
</protein>
<organism evidence="2 4">
    <name type="scientific">Bradyrhizobium guangzhouense</name>
    <dbReference type="NCBI Taxonomy" id="1325095"/>
    <lineage>
        <taxon>Bacteria</taxon>
        <taxon>Pseudomonadati</taxon>
        <taxon>Pseudomonadota</taxon>
        <taxon>Alphaproteobacteria</taxon>
        <taxon>Hyphomicrobiales</taxon>
        <taxon>Nitrobacteraceae</taxon>
        <taxon>Bradyrhizobium</taxon>
    </lineage>
</organism>
<dbReference type="AlphaFoldDB" id="A0AAE5X916"/>
<dbReference type="EMBL" id="CP030054">
    <property type="protein sequence ID" value="QAU51075.1"/>
    <property type="molecule type" value="Genomic_DNA"/>
</dbReference>
<name>A0AAE5X916_9BRAD</name>
<keyword evidence="1" id="KW-0732">Signal</keyword>
<dbReference type="Proteomes" id="UP000290401">
    <property type="component" value="Unassembled WGS sequence"/>
</dbReference>
<reference evidence="3 5" key="2">
    <citation type="submission" date="2018-10" db="EMBL/GenBank/DDBJ databases">
        <title>Bradyrhizobium sp. nov., effective nodules isolated from peanut in China.</title>
        <authorList>
            <person name="Li Y."/>
        </authorList>
    </citation>
    <scope>NUCLEOTIDE SEQUENCE [LARGE SCALE GENOMIC DNA]</scope>
    <source>
        <strain evidence="3 5">CCBAU 53426</strain>
    </source>
</reference>
<gene>
    <name evidence="3" type="ORF">EAS56_04800</name>
    <name evidence="2" type="ORF">XH91_38045</name>
</gene>
<evidence type="ECO:0000313" key="5">
    <source>
        <dbReference type="Proteomes" id="UP000290401"/>
    </source>
</evidence>
<evidence type="ECO:0000313" key="4">
    <source>
        <dbReference type="Proteomes" id="UP000288972"/>
    </source>
</evidence>
<accession>A0AAE5X916</accession>
<evidence type="ECO:0000256" key="1">
    <source>
        <dbReference type="SAM" id="SignalP"/>
    </source>
</evidence>
<keyword evidence="2" id="KW-0614">Plasmid</keyword>
<dbReference type="EMBL" id="RDQZ01000002">
    <property type="protein sequence ID" value="RXH17216.1"/>
    <property type="molecule type" value="Genomic_DNA"/>
</dbReference>
<dbReference type="KEGG" id="bgz:XH91_38045"/>
<sequence length="57" mass="6370">MKRLIVTRMPMRAATWLTSGRSLATTPFQNALAFFIPSHHATKASVLRVRGLSPVLY</sequence>
<proteinExistence type="predicted"/>
<evidence type="ECO:0000313" key="2">
    <source>
        <dbReference type="EMBL" id="QAU51075.1"/>
    </source>
</evidence>
<evidence type="ECO:0000313" key="3">
    <source>
        <dbReference type="EMBL" id="RXH17216.1"/>
    </source>
</evidence>
<geneLocation type="plasmid" evidence="2 4">
    <name>unnamed1</name>
</geneLocation>
<feature type="chain" id="PRO_5042075142" evidence="1">
    <location>
        <begin position="25"/>
        <end position="57"/>
    </location>
</feature>
<keyword evidence="5" id="KW-1185">Reference proteome</keyword>
<reference evidence="2 4" key="1">
    <citation type="submission" date="2018-06" db="EMBL/GenBank/DDBJ databases">
        <title>Comparative genomics of rhizobia nodulating Arachis hypogaea in China.</title>
        <authorList>
            <person name="Li Y."/>
        </authorList>
    </citation>
    <scope>NUCLEOTIDE SEQUENCE [LARGE SCALE GENOMIC DNA]</scope>
    <source>
        <strain evidence="2 4">CCBAU 51670</strain>
        <plasmid evidence="2 4">unnamed1</plasmid>
    </source>
</reference>
<dbReference type="Proteomes" id="UP000288972">
    <property type="component" value="Plasmid unnamed1"/>
</dbReference>
<feature type="signal peptide" evidence="1">
    <location>
        <begin position="1"/>
        <end position="24"/>
    </location>
</feature>